<dbReference type="Gene3D" id="2.60.40.60">
    <property type="entry name" value="Cadherins"/>
    <property type="match status" value="1"/>
</dbReference>
<dbReference type="InterPro" id="IPR021720">
    <property type="entry name" value="Malectin_dom"/>
</dbReference>
<sequence>MSTFIALYFTIRKPTLGKWLFSFVFSFLAQSVVLANEVIYRINSGGGDLQTTTGLFTADNYFLPDPGYISTSSNAIANTTNADFYQKQRGATTNNGTFRYNLPVENGAYQVTLHLAETYWTRAGQRVFDVTAEDTKVLDNFDIFKKTGANTATTETFTINVADGTLSLYFSALVSDGGVNRPQIAGLEVVKVTNSSNQPPVFSTKTLAYTLSETTKVGTALGTLQATDPDAADALAYTLTAGNTNQTFTLNATTGELTLTKPLNHHAQSKFTLKARVTDRAGGFDEAIITIQVNPAPLVPAFTNLTWSTKTNQPYVVNEAQGKSVNNKLYTFGGFDSQKSGFTPTSRAYVFDPAANTWTAMAPMPPMNNTKYGGATHTAMATDGTDIYFAGGYTSSSDGKGQIFGTKEVYKYLVAENRYVRLPDLPIIVAAGQMEYVNGRLHHIGGTNKARTIDLSDHYVLDLDNLDAGWQKLAPLPEPRQHAGSAVFKEKIYYIGGQTGHDAKLIAKKAVHVYDYSTNTWTKKADLPVPDGRTGRGHISSSVVVLGDRIFVLGGQVVHGNSGHTNLVSAYTPATDTWQNVSALPQGRYSGVAGVLNGLLYYTGGSRTSTTFQGTPEISTGPVTAIPQPENNPENRQILVFPNPIVKDKPFSMEVRGFSQNEKVTVTLYSLLGQTMYTTTVLTNQSGKALVKLPNATKLQAGTYVLKARALSGEVQTKLVQH</sequence>
<dbReference type="SUPFAM" id="SSF117281">
    <property type="entry name" value="Kelch motif"/>
    <property type="match status" value="1"/>
</dbReference>
<evidence type="ECO:0000259" key="1">
    <source>
        <dbReference type="PROSITE" id="PS50268"/>
    </source>
</evidence>
<dbReference type="Proteomes" id="UP000515237">
    <property type="component" value="Chromosome"/>
</dbReference>
<dbReference type="AlphaFoldDB" id="A0A7G7GCF0"/>
<dbReference type="InterPro" id="IPR015919">
    <property type="entry name" value="Cadherin-like_sf"/>
</dbReference>
<proteinExistence type="predicted"/>
<organism evidence="2 3">
    <name type="scientific">Adhaeribacter swui</name>
    <dbReference type="NCBI Taxonomy" id="2086471"/>
    <lineage>
        <taxon>Bacteria</taxon>
        <taxon>Pseudomonadati</taxon>
        <taxon>Bacteroidota</taxon>
        <taxon>Cytophagia</taxon>
        <taxon>Cytophagales</taxon>
        <taxon>Hymenobacteraceae</taxon>
        <taxon>Adhaeribacter</taxon>
    </lineage>
</organism>
<dbReference type="PANTHER" id="PTHR46773">
    <property type="match status" value="1"/>
</dbReference>
<dbReference type="Pfam" id="PF11721">
    <property type="entry name" value="Malectin"/>
    <property type="match status" value="1"/>
</dbReference>
<feature type="domain" description="Cadherin" evidence="1">
    <location>
        <begin position="203"/>
        <end position="302"/>
    </location>
</feature>
<protein>
    <submittedName>
        <fullName evidence="2">T9SS type A sorting domain-containing protein</fullName>
    </submittedName>
</protein>
<dbReference type="EMBL" id="CP055156">
    <property type="protein sequence ID" value="QNF34834.1"/>
    <property type="molecule type" value="Genomic_DNA"/>
</dbReference>
<dbReference type="GO" id="GO:0005509">
    <property type="term" value="F:calcium ion binding"/>
    <property type="evidence" value="ECO:0007669"/>
    <property type="project" value="InterPro"/>
</dbReference>
<dbReference type="InterPro" id="IPR006652">
    <property type="entry name" value="Kelch_1"/>
</dbReference>
<dbReference type="NCBIfam" id="TIGR04183">
    <property type="entry name" value="Por_Secre_tail"/>
    <property type="match status" value="1"/>
</dbReference>
<dbReference type="GO" id="GO:0007156">
    <property type="term" value="P:homophilic cell adhesion via plasma membrane adhesion molecules"/>
    <property type="evidence" value="ECO:0007669"/>
    <property type="project" value="InterPro"/>
</dbReference>
<evidence type="ECO:0000313" key="2">
    <source>
        <dbReference type="EMBL" id="QNF34834.1"/>
    </source>
</evidence>
<dbReference type="PROSITE" id="PS50268">
    <property type="entry name" value="CADHERIN_2"/>
    <property type="match status" value="1"/>
</dbReference>
<dbReference type="InterPro" id="IPR015915">
    <property type="entry name" value="Kelch-typ_b-propeller"/>
</dbReference>
<dbReference type="SUPFAM" id="SSF49313">
    <property type="entry name" value="Cadherin-like"/>
    <property type="match status" value="1"/>
</dbReference>
<name>A0A7G7GCF0_9BACT</name>
<dbReference type="RefSeq" id="WP_185271328.1">
    <property type="nucleotide sequence ID" value="NZ_CP055156.1"/>
</dbReference>
<dbReference type="Gene3D" id="2.120.10.80">
    <property type="entry name" value="Kelch-type beta propeller"/>
    <property type="match status" value="2"/>
</dbReference>
<dbReference type="SMART" id="SM00612">
    <property type="entry name" value="Kelch"/>
    <property type="match status" value="3"/>
</dbReference>
<dbReference type="Pfam" id="PF00028">
    <property type="entry name" value="Cadherin"/>
    <property type="match status" value="1"/>
</dbReference>
<dbReference type="Gene3D" id="2.60.120.430">
    <property type="entry name" value="Galactose-binding lectin"/>
    <property type="match status" value="1"/>
</dbReference>
<dbReference type="CDD" id="cd11304">
    <property type="entry name" value="Cadherin_repeat"/>
    <property type="match status" value="1"/>
</dbReference>
<dbReference type="PRINTS" id="PR00205">
    <property type="entry name" value="CADHERIN"/>
</dbReference>
<dbReference type="SUPFAM" id="SSF49785">
    <property type="entry name" value="Galactose-binding domain-like"/>
    <property type="match status" value="1"/>
</dbReference>
<dbReference type="KEGG" id="aswu:HUW51_19655"/>
<dbReference type="Pfam" id="PF01344">
    <property type="entry name" value="Kelch_1"/>
    <property type="match status" value="1"/>
</dbReference>
<dbReference type="InterPro" id="IPR008979">
    <property type="entry name" value="Galactose-bd-like_sf"/>
</dbReference>
<dbReference type="SMART" id="SM00112">
    <property type="entry name" value="CA"/>
    <property type="match status" value="1"/>
</dbReference>
<accession>A0A7G7GCF0</accession>
<dbReference type="GO" id="GO:0016020">
    <property type="term" value="C:membrane"/>
    <property type="evidence" value="ECO:0007669"/>
    <property type="project" value="InterPro"/>
</dbReference>
<dbReference type="InterPro" id="IPR026444">
    <property type="entry name" value="Secre_tail"/>
</dbReference>
<gene>
    <name evidence="2" type="ORF">HUW51_19655</name>
</gene>
<keyword evidence="3" id="KW-1185">Reference proteome</keyword>
<dbReference type="Pfam" id="PF24681">
    <property type="entry name" value="Kelch_KLHDC2_KLHL20_DRC7"/>
    <property type="match status" value="1"/>
</dbReference>
<dbReference type="InterPro" id="IPR053256">
    <property type="entry name" value="Kelch_repeat-containing"/>
</dbReference>
<dbReference type="PANTHER" id="PTHR46773:SF5">
    <property type="entry name" value="OS04G0487100 PROTEIN"/>
    <property type="match status" value="1"/>
</dbReference>
<dbReference type="InterPro" id="IPR002126">
    <property type="entry name" value="Cadherin-like_dom"/>
</dbReference>
<reference evidence="2 3" key="1">
    <citation type="journal article" date="2018" name="Int. J. Syst. Evol. Microbiol.">
        <title>Adhaeribacter swui sp. nov., isolated from wet mud.</title>
        <authorList>
            <person name="Kim D.U."/>
            <person name="Kim K.W."/>
            <person name="Kang M.S."/>
            <person name="Kim J.Y."/>
            <person name="Jang J.H."/>
            <person name="Kim M.K."/>
        </authorList>
    </citation>
    <scope>NUCLEOTIDE SEQUENCE [LARGE SCALE GENOMIC DNA]</scope>
    <source>
        <strain evidence="2 3">KCTC 52873</strain>
    </source>
</reference>
<evidence type="ECO:0000313" key="3">
    <source>
        <dbReference type="Proteomes" id="UP000515237"/>
    </source>
</evidence>